<evidence type="ECO:0000259" key="8">
    <source>
        <dbReference type="PROSITE" id="PS50035"/>
    </source>
</evidence>
<protein>
    <recommendedName>
        <fullName evidence="3">phospholipase D</fullName>
        <ecNumber evidence="3">3.1.4.4</ecNumber>
    </recommendedName>
</protein>
<keyword evidence="6" id="KW-0443">Lipid metabolism</keyword>
<dbReference type="InterPro" id="IPR051406">
    <property type="entry name" value="PLD_domain"/>
</dbReference>
<evidence type="ECO:0000256" key="5">
    <source>
        <dbReference type="ARBA" id="ARBA00022963"/>
    </source>
</evidence>
<dbReference type="SMART" id="SM00155">
    <property type="entry name" value="PLDc"/>
    <property type="match status" value="1"/>
</dbReference>
<evidence type="ECO:0000313" key="9">
    <source>
        <dbReference type="EMBL" id="VVE56863.1"/>
    </source>
</evidence>
<dbReference type="GO" id="GO:0016891">
    <property type="term" value="F:RNA endonuclease activity producing 5'-phosphomonoesters, hydrolytic mechanism"/>
    <property type="evidence" value="ECO:0007669"/>
    <property type="project" value="TreeGrafter"/>
</dbReference>
<keyword evidence="4" id="KW-0378">Hydrolase</keyword>
<dbReference type="EMBL" id="CABPSN010000012">
    <property type="protein sequence ID" value="VVE56863.1"/>
    <property type="molecule type" value="Genomic_DNA"/>
</dbReference>
<dbReference type="InterPro" id="IPR025202">
    <property type="entry name" value="PLD-like_dom"/>
</dbReference>
<comment type="catalytic activity">
    <reaction evidence="1">
        <text>a 1,2-diacyl-sn-glycero-3-phosphocholine + H2O = a 1,2-diacyl-sn-glycero-3-phosphate + choline + H(+)</text>
        <dbReference type="Rhea" id="RHEA:14445"/>
        <dbReference type="ChEBI" id="CHEBI:15354"/>
        <dbReference type="ChEBI" id="CHEBI:15377"/>
        <dbReference type="ChEBI" id="CHEBI:15378"/>
        <dbReference type="ChEBI" id="CHEBI:57643"/>
        <dbReference type="ChEBI" id="CHEBI:58608"/>
        <dbReference type="EC" id="3.1.4.4"/>
    </reaction>
</comment>
<dbReference type="InterPro" id="IPR001736">
    <property type="entry name" value="PLipase_D/transphosphatidylase"/>
</dbReference>
<dbReference type="EC" id="3.1.4.4" evidence="3"/>
<keyword evidence="7" id="KW-0732">Signal</keyword>
<dbReference type="GO" id="GO:0016042">
    <property type="term" value="P:lipid catabolic process"/>
    <property type="evidence" value="ECO:0007669"/>
    <property type="project" value="UniProtKB-KW"/>
</dbReference>
<dbReference type="AlphaFoldDB" id="A0A5E4Z9H6"/>
<dbReference type="Proteomes" id="UP000366819">
    <property type="component" value="Unassembled WGS sequence"/>
</dbReference>
<dbReference type="PANTHER" id="PTHR43856">
    <property type="entry name" value="CARDIOLIPIN HYDROLASE"/>
    <property type="match status" value="1"/>
</dbReference>
<dbReference type="PANTHER" id="PTHR43856:SF1">
    <property type="entry name" value="MITOCHONDRIAL CARDIOLIPIN HYDROLASE"/>
    <property type="match status" value="1"/>
</dbReference>
<organism evidence="9 10">
    <name type="scientific">Pandoraea aquatica</name>
    <dbReference type="NCBI Taxonomy" id="2508290"/>
    <lineage>
        <taxon>Bacteria</taxon>
        <taxon>Pseudomonadati</taxon>
        <taxon>Pseudomonadota</taxon>
        <taxon>Betaproteobacteria</taxon>
        <taxon>Burkholderiales</taxon>
        <taxon>Burkholderiaceae</taxon>
        <taxon>Pandoraea</taxon>
    </lineage>
</organism>
<dbReference type="Pfam" id="PF13091">
    <property type="entry name" value="PLDc_2"/>
    <property type="match status" value="1"/>
</dbReference>
<dbReference type="GO" id="GO:0006793">
    <property type="term" value="P:phosphorus metabolic process"/>
    <property type="evidence" value="ECO:0007669"/>
    <property type="project" value="UniProtKB-ARBA"/>
</dbReference>
<evidence type="ECO:0000256" key="2">
    <source>
        <dbReference type="ARBA" id="ARBA00008664"/>
    </source>
</evidence>
<sequence length="203" mass="22027">MSYRSGMLYACRVALAIFLTPVASAKTVPEFSTAQVYATSVQVERLMQSPSSVEAAFSPDGEAEALVLRVIGSAASSIRLAGYSFTSPKVVRHLIDAKRRGVDVAIVIDAKGNLNSTSAQALNLLVNAGIPARLVDRYAIHHDKYIVVDGKHVETGSFNFTSSAASRNSENVLVIWNNADLAAQYLRHWQSRFNQGVAYQSSY</sequence>
<dbReference type="RefSeq" id="WP_150578416.1">
    <property type="nucleotide sequence ID" value="NZ_CABPSN010000012.1"/>
</dbReference>
<feature type="signal peptide" evidence="7">
    <location>
        <begin position="1"/>
        <end position="25"/>
    </location>
</feature>
<keyword evidence="9" id="KW-0255">Endonuclease</keyword>
<keyword evidence="5" id="KW-0442">Lipid degradation</keyword>
<dbReference type="SUPFAM" id="SSF56024">
    <property type="entry name" value="Phospholipase D/nuclease"/>
    <property type="match status" value="1"/>
</dbReference>
<dbReference type="GO" id="GO:0004630">
    <property type="term" value="F:phospholipase D activity"/>
    <property type="evidence" value="ECO:0007669"/>
    <property type="project" value="UniProtKB-EC"/>
</dbReference>
<evidence type="ECO:0000256" key="1">
    <source>
        <dbReference type="ARBA" id="ARBA00000798"/>
    </source>
</evidence>
<feature type="chain" id="PRO_5022834167" description="phospholipase D" evidence="7">
    <location>
        <begin position="26"/>
        <end position="203"/>
    </location>
</feature>
<proteinExistence type="inferred from homology"/>
<keyword evidence="9" id="KW-0540">Nuclease</keyword>
<evidence type="ECO:0000256" key="6">
    <source>
        <dbReference type="ARBA" id="ARBA00023098"/>
    </source>
</evidence>
<evidence type="ECO:0000313" key="10">
    <source>
        <dbReference type="Proteomes" id="UP000366819"/>
    </source>
</evidence>
<accession>A0A5E4Z9H6</accession>
<reference evidence="9 10" key="1">
    <citation type="submission" date="2019-08" db="EMBL/GenBank/DDBJ databases">
        <authorList>
            <person name="Peeters C."/>
        </authorList>
    </citation>
    <scope>NUCLEOTIDE SEQUENCE [LARGE SCALE GENOMIC DNA]</scope>
    <source>
        <strain evidence="9 10">LMG 31011</strain>
    </source>
</reference>
<keyword evidence="10" id="KW-1185">Reference proteome</keyword>
<dbReference type="CDD" id="cd09170">
    <property type="entry name" value="PLDc_Nuc"/>
    <property type="match status" value="1"/>
</dbReference>
<dbReference type="OrthoDB" id="5294698at2"/>
<gene>
    <name evidence="9" type="ORF">PAQ31011_05151</name>
</gene>
<dbReference type="Gene3D" id="3.30.870.10">
    <property type="entry name" value="Endonuclease Chain A"/>
    <property type="match status" value="1"/>
</dbReference>
<evidence type="ECO:0000256" key="4">
    <source>
        <dbReference type="ARBA" id="ARBA00022801"/>
    </source>
</evidence>
<evidence type="ECO:0000256" key="7">
    <source>
        <dbReference type="SAM" id="SignalP"/>
    </source>
</evidence>
<dbReference type="PROSITE" id="PS50035">
    <property type="entry name" value="PLD"/>
    <property type="match status" value="1"/>
</dbReference>
<name>A0A5E4Z9H6_9BURK</name>
<comment type="similarity">
    <text evidence="2">Belongs to the phospholipase D family.</text>
</comment>
<evidence type="ECO:0000256" key="3">
    <source>
        <dbReference type="ARBA" id="ARBA00012027"/>
    </source>
</evidence>
<feature type="domain" description="PLD phosphodiesterase" evidence="8">
    <location>
        <begin position="137"/>
        <end position="164"/>
    </location>
</feature>